<dbReference type="PROSITE" id="PS50991">
    <property type="entry name" value="PYR_CT"/>
    <property type="match status" value="1"/>
</dbReference>
<dbReference type="Proteomes" id="UP000595140">
    <property type="component" value="Unassembled WGS sequence"/>
</dbReference>
<dbReference type="InterPro" id="IPR013785">
    <property type="entry name" value="Aldolase_TIM"/>
</dbReference>
<dbReference type="InterPro" id="IPR050073">
    <property type="entry name" value="2-IPM_HCS-like"/>
</dbReference>
<name>A0A484KM51_9ASTE</name>
<dbReference type="EMBL" id="OOIL02000560">
    <property type="protein sequence ID" value="VFQ67031.1"/>
    <property type="molecule type" value="Genomic_DNA"/>
</dbReference>
<reference evidence="3 4" key="1">
    <citation type="submission" date="2018-04" db="EMBL/GenBank/DDBJ databases">
        <authorList>
            <person name="Vogel A."/>
        </authorList>
    </citation>
    <scope>NUCLEOTIDE SEQUENCE [LARGE SCALE GENOMIC DNA]</scope>
</reference>
<accession>A0A484KM51</accession>
<dbReference type="Gene3D" id="3.20.20.70">
    <property type="entry name" value="Aldolase class I"/>
    <property type="match status" value="1"/>
</dbReference>
<dbReference type="Pfam" id="PF00682">
    <property type="entry name" value="HMGL-like"/>
    <property type="match status" value="1"/>
</dbReference>
<proteinExistence type="predicted"/>
<dbReference type="SUPFAM" id="SSF51569">
    <property type="entry name" value="Aldolase"/>
    <property type="match status" value="1"/>
</dbReference>
<feature type="compositionally biased region" description="Low complexity" evidence="1">
    <location>
        <begin position="272"/>
        <end position="287"/>
    </location>
</feature>
<sequence>MKAKLKMTKEQVMEKATSMVSYARSLGCPDVEFSPEDAGRSDREFLYQILGEVIRAGATTLNIPDTVGYTIPSEFGQLIADIKANTPGIENVIISTHCHNDLGLATTNTLAGACAGARQLEVTINGVGERAGNALLEEMEFGLVSEDGVVLGTRVRGVSPDDTILDLKARIFEMNEGDAMVSRQTLYFGGEELEVDRKISDYPNLLKEQITAFAFGDLAQKDILTFSTRINPQPLCGWRPGENIQRCYPGTVANTAQSVTRKRTREEEQAEEAAAAGAWAVVPEPAD</sequence>
<dbReference type="Gene3D" id="3.10.20.90">
    <property type="entry name" value="Phosphatidylinositol 3-kinase Catalytic Subunit, Chain A, domain 1"/>
    <property type="match status" value="1"/>
</dbReference>
<dbReference type="InterPro" id="IPR000891">
    <property type="entry name" value="PYR_CT"/>
</dbReference>
<evidence type="ECO:0000313" key="4">
    <source>
        <dbReference type="Proteomes" id="UP000595140"/>
    </source>
</evidence>
<dbReference type="OrthoDB" id="1391591at2759"/>
<keyword evidence="4" id="KW-1185">Reference proteome</keyword>
<dbReference type="InterPro" id="IPR000626">
    <property type="entry name" value="Ubiquitin-like_dom"/>
</dbReference>
<dbReference type="GO" id="GO:0003852">
    <property type="term" value="F:2-isopropylmalate synthase activity"/>
    <property type="evidence" value="ECO:0007669"/>
    <property type="project" value="TreeGrafter"/>
</dbReference>
<dbReference type="Pfam" id="PF00240">
    <property type="entry name" value="ubiquitin"/>
    <property type="match status" value="1"/>
</dbReference>
<feature type="domain" description="Pyruvate carboxyltransferase" evidence="2">
    <location>
        <begin position="1"/>
        <end position="159"/>
    </location>
</feature>
<evidence type="ECO:0000313" key="3">
    <source>
        <dbReference type="EMBL" id="VFQ67031.1"/>
    </source>
</evidence>
<organism evidence="3 4">
    <name type="scientific">Cuscuta campestris</name>
    <dbReference type="NCBI Taxonomy" id="132261"/>
    <lineage>
        <taxon>Eukaryota</taxon>
        <taxon>Viridiplantae</taxon>
        <taxon>Streptophyta</taxon>
        <taxon>Embryophyta</taxon>
        <taxon>Tracheophyta</taxon>
        <taxon>Spermatophyta</taxon>
        <taxon>Magnoliopsida</taxon>
        <taxon>eudicotyledons</taxon>
        <taxon>Gunneridae</taxon>
        <taxon>Pentapetalae</taxon>
        <taxon>asterids</taxon>
        <taxon>lamiids</taxon>
        <taxon>Solanales</taxon>
        <taxon>Convolvulaceae</taxon>
        <taxon>Cuscuteae</taxon>
        <taxon>Cuscuta</taxon>
        <taxon>Cuscuta subgen. Grammica</taxon>
        <taxon>Cuscuta sect. Cleistogrammica</taxon>
    </lineage>
</organism>
<dbReference type="PANTHER" id="PTHR10277">
    <property type="entry name" value="HOMOCITRATE SYNTHASE-RELATED"/>
    <property type="match status" value="1"/>
</dbReference>
<evidence type="ECO:0000259" key="2">
    <source>
        <dbReference type="PROSITE" id="PS50991"/>
    </source>
</evidence>
<protein>
    <recommendedName>
        <fullName evidence="2">Pyruvate carboxyltransferase domain-containing protein</fullName>
    </recommendedName>
</protein>
<feature type="region of interest" description="Disordered" evidence="1">
    <location>
        <begin position="266"/>
        <end position="287"/>
    </location>
</feature>
<evidence type="ECO:0000256" key="1">
    <source>
        <dbReference type="SAM" id="MobiDB-lite"/>
    </source>
</evidence>
<dbReference type="PANTHER" id="PTHR10277:SF9">
    <property type="entry name" value="2-ISOPROPYLMALATE SYNTHASE 1, CHLOROPLASTIC-RELATED"/>
    <property type="match status" value="1"/>
</dbReference>
<dbReference type="AlphaFoldDB" id="A0A484KM51"/>
<dbReference type="GO" id="GO:0009098">
    <property type="term" value="P:L-leucine biosynthetic process"/>
    <property type="evidence" value="ECO:0007669"/>
    <property type="project" value="TreeGrafter"/>
</dbReference>
<gene>
    <name evidence="3" type="ORF">CCAM_LOCUS8807</name>
</gene>
<dbReference type="SUPFAM" id="SSF54236">
    <property type="entry name" value="Ubiquitin-like"/>
    <property type="match status" value="1"/>
</dbReference>
<dbReference type="InterPro" id="IPR029071">
    <property type="entry name" value="Ubiquitin-like_domsf"/>
</dbReference>
<dbReference type="GO" id="GO:0009507">
    <property type="term" value="C:chloroplast"/>
    <property type="evidence" value="ECO:0007669"/>
    <property type="project" value="TreeGrafter"/>
</dbReference>